<reference evidence="2 3" key="1">
    <citation type="submission" date="2015-12" db="EMBL/GenBank/DDBJ databases">
        <title>The genome of Folsomia candida.</title>
        <authorList>
            <person name="Faddeeva A."/>
            <person name="Derks M.F."/>
            <person name="Anvar Y."/>
            <person name="Smit S."/>
            <person name="Van Straalen N."/>
            <person name="Roelofs D."/>
        </authorList>
    </citation>
    <scope>NUCLEOTIDE SEQUENCE [LARGE SCALE GENOMIC DNA]</scope>
    <source>
        <strain evidence="2 3">VU population</strain>
        <tissue evidence="2">Whole body</tissue>
    </source>
</reference>
<dbReference type="InterPro" id="IPR000305">
    <property type="entry name" value="GIY-YIG_endonuc"/>
</dbReference>
<dbReference type="Pfam" id="PF26215">
    <property type="entry name" value="HTH_animal"/>
    <property type="match status" value="1"/>
</dbReference>
<dbReference type="InterPro" id="IPR058912">
    <property type="entry name" value="HTH_animal"/>
</dbReference>
<keyword evidence="3" id="KW-1185">Reference proteome</keyword>
<organism evidence="2 3">
    <name type="scientific">Folsomia candida</name>
    <name type="common">Springtail</name>
    <dbReference type="NCBI Taxonomy" id="158441"/>
    <lineage>
        <taxon>Eukaryota</taxon>
        <taxon>Metazoa</taxon>
        <taxon>Ecdysozoa</taxon>
        <taxon>Arthropoda</taxon>
        <taxon>Hexapoda</taxon>
        <taxon>Collembola</taxon>
        <taxon>Entomobryomorpha</taxon>
        <taxon>Isotomoidea</taxon>
        <taxon>Isotomidae</taxon>
        <taxon>Proisotominae</taxon>
        <taxon>Folsomia</taxon>
    </lineage>
</organism>
<evidence type="ECO:0000313" key="2">
    <source>
        <dbReference type="EMBL" id="OXA49098.1"/>
    </source>
</evidence>
<accession>A0A226DVN2</accession>
<dbReference type="OrthoDB" id="10063405at2759"/>
<dbReference type="InterPro" id="IPR035901">
    <property type="entry name" value="GIY-YIG_endonuc_sf"/>
</dbReference>
<dbReference type="PANTHER" id="PTHR21301">
    <property type="entry name" value="REVERSE TRANSCRIPTASE"/>
    <property type="match status" value="1"/>
</dbReference>
<sequence length="798" mass="91445">MEFQQEIINPQELAFNNPIILTQILNNNPIPLKDARLVSQFWNSAVLSLPNTKLALNLHPQNDPLPPNPDLVPFFETTSTFDARLARHISPTCPFTTCTDEPRHIYSFAYKLLHFSDKFSDRIQTLEIFLAYENCLKFVHQVVKNCGPALKQYRLTCKFQTSTDLDLTPENKLILESSLQQKPNLTSFSLSSNMVTPFLTSLAQVVVNSAPNLGEVTLPWGFYPDLANSKGITSLTITLYGVHLKTIPSAKTYLSHLTRMLTQVRDQLISLYFSCLDSTSGIKGTDEEINTHSGFQIPNRMIKLRKFVNEFVDIFPCEDLLQGNISGLETLVLGKAFIESTRMDELFKKVNDTNNILENVKNLTLSGVHDPKLLDDPKLDLRSVYWLGEVETFEFGGAIPIQFLDIVKPLVDNRELYDSGLKTLKVGKDEQCHMAYKLTEEEICLFKRLVKIISGMDRVTISNLYLNKEAADAISEFIVENDMPLWRFDIFTSSEDPFISFWKRYVDDTFSHIKENKKEVILAKLNSFHPKIQFTIEEETNNQLPFLDVQIYRKDDNTFGHRVYRNKTSTDKYLNFSSYHHMSHKISVIDALSYRAIRISDKDSLPSELSHVTNVLISKRISTMRHKLSLPRQPPSSDEPTPRFVLPFLGPATGRLTSFLRRRTNFDFGYKTGTKLHKFFTSHKDKNPPITCGIYKIPCHDCEATYVGQTGRNLKTRVNEHKRDLRKMSESSAVAQHISQYSSHQIDFDSAVLIETEQKYFSRIFKEGLYINAEKTAMNQKDGMKINPIWTSALLHLL</sequence>
<feature type="domain" description="GIY-YIG" evidence="1">
    <location>
        <begin position="690"/>
        <end position="768"/>
    </location>
</feature>
<evidence type="ECO:0000313" key="3">
    <source>
        <dbReference type="Proteomes" id="UP000198287"/>
    </source>
</evidence>
<dbReference type="PANTHER" id="PTHR21301:SF11">
    <property type="entry name" value="GIY-YIG DOMAIN-CONTAINING PROTEIN"/>
    <property type="match status" value="1"/>
</dbReference>
<dbReference type="Proteomes" id="UP000198287">
    <property type="component" value="Unassembled WGS sequence"/>
</dbReference>
<gene>
    <name evidence="2" type="ORF">Fcan01_16482</name>
</gene>
<dbReference type="Gene3D" id="3.40.1440.10">
    <property type="entry name" value="GIY-YIG endonuclease"/>
    <property type="match status" value="1"/>
</dbReference>
<dbReference type="CDD" id="cd10442">
    <property type="entry name" value="GIY-YIG_PLEs"/>
    <property type="match status" value="1"/>
</dbReference>
<comment type="caution">
    <text evidence="2">The sequence shown here is derived from an EMBL/GenBank/DDBJ whole genome shotgun (WGS) entry which is preliminary data.</text>
</comment>
<evidence type="ECO:0000259" key="1">
    <source>
        <dbReference type="PROSITE" id="PS50164"/>
    </source>
</evidence>
<dbReference type="AlphaFoldDB" id="A0A226DVN2"/>
<dbReference type="SUPFAM" id="SSF82771">
    <property type="entry name" value="GIY-YIG endonuclease"/>
    <property type="match status" value="1"/>
</dbReference>
<protein>
    <recommendedName>
        <fullName evidence="1">GIY-YIG domain-containing protein</fullName>
    </recommendedName>
</protein>
<proteinExistence type="predicted"/>
<dbReference type="PROSITE" id="PS50164">
    <property type="entry name" value="GIY_YIG"/>
    <property type="match status" value="1"/>
</dbReference>
<name>A0A226DVN2_FOLCA</name>
<dbReference type="EMBL" id="LNIX01000011">
    <property type="protein sequence ID" value="OXA49098.1"/>
    <property type="molecule type" value="Genomic_DNA"/>
</dbReference>